<dbReference type="InterPro" id="IPR050300">
    <property type="entry name" value="GDXG_lipolytic_enzyme"/>
</dbReference>
<keyword evidence="1 3" id="KW-0378">Hydrolase</keyword>
<feature type="domain" description="BD-FAE-like" evidence="2">
    <location>
        <begin position="37"/>
        <end position="257"/>
    </location>
</feature>
<dbReference type="InterPro" id="IPR029058">
    <property type="entry name" value="AB_hydrolase_fold"/>
</dbReference>
<proteinExistence type="predicted"/>
<sequence>MAGHATPLPTADVTPTGTRLLRGVKYATPDGFRPLLLDLHLPAAHPAGGPVPVIVFLHGGGWRTGSRARFGPAFEAWQVSPFDRLAAAGFAVASIDYRLSAEAVFPAQLQDGKAALRWVREHAEALELDAERVVLWGESAGGHLAALLGLTTCRPELETDDPAAAPYADVVGVVDWYGPADLRTMQSQSRPDAVTVPDAADSREAQLIGAPVPDAPRLAAEASPVTYVCAAAPPFLLAHGTADRFVPSAQSEQLAAVLRACGSEVTLRLIDAVDHLWVGLPDPRTVFDEALDFALHVCTPHAGHTPRRPTAVRAS</sequence>
<dbReference type="Gene3D" id="3.40.50.1820">
    <property type="entry name" value="alpha/beta hydrolase"/>
    <property type="match status" value="1"/>
</dbReference>
<dbReference type="PANTHER" id="PTHR48081:SF13">
    <property type="entry name" value="ALPHA_BETA HYDROLASE"/>
    <property type="match status" value="1"/>
</dbReference>
<dbReference type="RefSeq" id="WP_329257438.1">
    <property type="nucleotide sequence ID" value="NZ_CP109011.1"/>
</dbReference>
<evidence type="ECO:0000313" key="3">
    <source>
        <dbReference type="EMBL" id="WUT41015.1"/>
    </source>
</evidence>
<dbReference type="GO" id="GO:0016787">
    <property type="term" value="F:hydrolase activity"/>
    <property type="evidence" value="ECO:0007669"/>
    <property type="project" value="UniProtKB-KW"/>
</dbReference>
<dbReference type="Proteomes" id="UP001432168">
    <property type="component" value="Chromosome"/>
</dbReference>
<keyword evidence="4" id="KW-1185">Reference proteome</keyword>
<dbReference type="PANTHER" id="PTHR48081">
    <property type="entry name" value="AB HYDROLASE SUPERFAMILY PROTEIN C4A8.06C"/>
    <property type="match status" value="1"/>
</dbReference>
<dbReference type="Pfam" id="PF20434">
    <property type="entry name" value="BD-FAE"/>
    <property type="match status" value="1"/>
</dbReference>
<accession>A0ABZ1WMP2</accession>
<name>A0ABZ1WMP2_9ACTN</name>
<dbReference type="SUPFAM" id="SSF53474">
    <property type="entry name" value="alpha/beta-Hydrolases"/>
    <property type="match status" value="1"/>
</dbReference>
<organism evidence="3 4">
    <name type="scientific">Streptomyces pseudovenezuelae</name>
    <dbReference type="NCBI Taxonomy" id="67350"/>
    <lineage>
        <taxon>Bacteria</taxon>
        <taxon>Bacillati</taxon>
        <taxon>Actinomycetota</taxon>
        <taxon>Actinomycetes</taxon>
        <taxon>Kitasatosporales</taxon>
        <taxon>Streptomycetaceae</taxon>
        <taxon>Streptomyces</taxon>
        <taxon>Streptomyces aurantiacus group</taxon>
    </lineage>
</organism>
<evidence type="ECO:0000313" key="4">
    <source>
        <dbReference type="Proteomes" id="UP001432168"/>
    </source>
</evidence>
<evidence type="ECO:0000256" key="1">
    <source>
        <dbReference type="ARBA" id="ARBA00022801"/>
    </source>
</evidence>
<evidence type="ECO:0000259" key="2">
    <source>
        <dbReference type="Pfam" id="PF20434"/>
    </source>
</evidence>
<dbReference type="InterPro" id="IPR049492">
    <property type="entry name" value="BD-FAE-like_dom"/>
</dbReference>
<protein>
    <submittedName>
        <fullName evidence="3">Alpha/beta hydrolase</fullName>
    </submittedName>
</protein>
<reference evidence="3" key="1">
    <citation type="submission" date="2022-10" db="EMBL/GenBank/DDBJ databases">
        <title>The complete genomes of actinobacterial strains from the NBC collection.</title>
        <authorList>
            <person name="Joergensen T.S."/>
            <person name="Alvarez Arevalo M."/>
            <person name="Sterndorff E.B."/>
            <person name="Faurdal D."/>
            <person name="Vuksanovic O."/>
            <person name="Mourched A.-S."/>
            <person name="Charusanti P."/>
            <person name="Shaw S."/>
            <person name="Blin K."/>
            <person name="Weber T."/>
        </authorList>
    </citation>
    <scope>NUCLEOTIDE SEQUENCE</scope>
    <source>
        <strain evidence="3">NBC_00686</strain>
    </source>
</reference>
<gene>
    <name evidence="3" type="ORF">OG929_01515</name>
</gene>
<dbReference type="EMBL" id="CP109011">
    <property type="protein sequence ID" value="WUT41015.1"/>
    <property type="molecule type" value="Genomic_DNA"/>
</dbReference>